<dbReference type="InterPro" id="IPR019734">
    <property type="entry name" value="TPR_rpt"/>
</dbReference>
<dbReference type="OrthoDB" id="5987069at2759"/>
<feature type="domain" description="NB-ARC" evidence="1">
    <location>
        <begin position="56"/>
        <end position="185"/>
    </location>
</feature>
<evidence type="ECO:0000313" key="2">
    <source>
        <dbReference type="EnsemblMetazoa" id="CLYHEMP008540.1"/>
    </source>
</evidence>
<accession>A0A7M5UBC5</accession>
<keyword evidence="3" id="KW-1185">Reference proteome</keyword>
<name>A0A7M5UBC5_9CNID</name>
<dbReference type="AlphaFoldDB" id="A0A7M5UBC5"/>
<dbReference type="PANTHER" id="PTHR46082">
    <property type="entry name" value="ATP/GTP-BINDING PROTEIN-RELATED"/>
    <property type="match status" value="1"/>
</dbReference>
<dbReference type="Pfam" id="PF13424">
    <property type="entry name" value="TPR_12"/>
    <property type="match status" value="2"/>
</dbReference>
<evidence type="ECO:0000259" key="1">
    <source>
        <dbReference type="Pfam" id="PF00931"/>
    </source>
</evidence>
<dbReference type="PANTHER" id="PTHR46082:SF6">
    <property type="entry name" value="AAA+ ATPASE DOMAIN-CONTAINING PROTEIN-RELATED"/>
    <property type="match status" value="1"/>
</dbReference>
<dbReference type="Gene3D" id="3.40.50.300">
    <property type="entry name" value="P-loop containing nucleotide triphosphate hydrolases"/>
    <property type="match status" value="1"/>
</dbReference>
<dbReference type="InterPro" id="IPR011990">
    <property type="entry name" value="TPR-like_helical_dom_sf"/>
</dbReference>
<evidence type="ECO:0000313" key="3">
    <source>
        <dbReference type="Proteomes" id="UP000594262"/>
    </source>
</evidence>
<sequence>MYMENKSYQEAYQFIVPSLIALGVPQQEIDDLLSPLRYGFTKAVASFTGREDILKQIDQLIKHNNAKAYRVVLHAAAGTGKSEIVRRYVVVYGKHFNENVIWLKSESEDSLNKAFIELAEQLNLEIRDEHQNINSMPTIIASVYGYLDDIEPLFVFDDAWEFNVIKNFLPPYNKYTALITSQKKDFPTPDFEKIAVKRLTVVESKTLLTEQCRANLTNQHIKDIDDLIQGHPLGLQQVISALNNTTMTSEEFIELLKSETANVLKKPISKTHHGVSTIAAIEINLKRLSEQDEDSKLAIEILNRMCYLRSEEISMNVVRILDARESSKIDLDSALHQLESASIINKRNTDNGIIVTIHSLIQATVLTLSKTNEIAYLIKCLKAFFKEIDSEKKVRSIHHVDFAKEYFNHFFEILTTEVDDESFYKEMIDYVTEIKDIAKVKQRSEAALTIIDRIITKCELSNELDFIAVKNSQAIILKDLERCTDAIKILEEILSSSKVDTINMRFVLAVKSNLASFYQEIGNHKKSLEMHEEVYKEQSELYGEYDELTLITMHNLMSDYSNMSDHEKAISLGEKVISNNQVFGENNEITRKTKTNLANDYLKIKEYSKAIDLSTDVMNKRIHTLGENHEETLEIKYFLAHCYRMQNDYIKAIEFYTDVMNRTMHTLGENHEGTLNTKFFIADCYRMQNDYIKAIELFTDVMNRRIYTLGENHEKTLNTKCFLADCYRMRNDYIKAIELYTDVMNRRIDILGKDHQLTLLVYSRIISLQSRDIKNAEEFEEILISGYEKVGHEDKDMIIAFLNLASTYRNIDKIHEAIRIQEIILSKQLDKDEIHKNLLAIMNSLANDYCKTNELNKAIALHQKVLENRIKLYPEDPEQIVKTIINLASDYGNNKDYLSAVSLLEEQMKWCDLIGGEHNLSKQAKYILSRCRNSIRDRDSIRP</sequence>
<organism evidence="2 3">
    <name type="scientific">Clytia hemisphaerica</name>
    <dbReference type="NCBI Taxonomy" id="252671"/>
    <lineage>
        <taxon>Eukaryota</taxon>
        <taxon>Metazoa</taxon>
        <taxon>Cnidaria</taxon>
        <taxon>Hydrozoa</taxon>
        <taxon>Hydroidolina</taxon>
        <taxon>Leptothecata</taxon>
        <taxon>Obeliida</taxon>
        <taxon>Clytiidae</taxon>
        <taxon>Clytia</taxon>
    </lineage>
</organism>
<dbReference type="InterPro" id="IPR053137">
    <property type="entry name" value="NLR-like"/>
</dbReference>
<dbReference type="InterPro" id="IPR002182">
    <property type="entry name" value="NB-ARC"/>
</dbReference>
<dbReference type="Pfam" id="PF13374">
    <property type="entry name" value="TPR_10"/>
    <property type="match status" value="2"/>
</dbReference>
<dbReference type="Pfam" id="PF00931">
    <property type="entry name" value="NB-ARC"/>
    <property type="match status" value="1"/>
</dbReference>
<protein>
    <recommendedName>
        <fullName evidence="1">NB-ARC domain-containing protein</fullName>
    </recommendedName>
</protein>
<dbReference type="EnsemblMetazoa" id="CLYHEMT008540.1">
    <property type="protein sequence ID" value="CLYHEMP008540.1"/>
    <property type="gene ID" value="CLYHEMG008540"/>
</dbReference>
<dbReference type="SUPFAM" id="SSF48452">
    <property type="entry name" value="TPR-like"/>
    <property type="match status" value="3"/>
</dbReference>
<dbReference type="SMART" id="SM00028">
    <property type="entry name" value="TPR"/>
    <property type="match status" value="6"/>
</dbReference>
<dbReference type="SUPFAM" id="SSF52540">
    <property type="entry name" value="P-loop containing nucleoside triphosphate hydrolases"/>
    <property type="match status" value="1"/>
</dbReference>
<dbReference type="InterPro" id="IPR027417">
    <property type="entry name" value="P-loop_NTPase"/>
</dbReference>
<dbReference type="Gene3D" id="1.25.40.10">
    <property type="entry name" value="Tetratricopeptide repeat domain"/>
    <property type="match status" value="3"/>
</dbReference>
<reference evidence="2" key="1">
    <citation type="submission" date="2021-01" db="UniProtKB">
        <authorList>
            <consortium name="EnsemblMetazoa"/>
        </authorList>
    </citation>
    <scope>IDENTIFICATION</scope>
</reference>
<proteinExistence type="predicted"/>
<dbReference type="Proteomes" id="UP000594262">
    <property type="component" value="Unplaced"/>
</dbReference>